<dbReference type="AlphaFoldDB" id="W9RPT4"/>
<protein>
    <submittedName>
        <fullName evidence="1">Uncharacterized protein</fullName>
    </submittedName>
</protein>
<accession>W9RPT4</accession>
<name>W9RPT4_9ROSA</name>
<evidence type="ECO:0000313" key="1">
    <source>
        <dbReference type="EMBL" id="EXB63792.1"/>
    </source>
</evidence>
<organism evidence="1 2">
    <name type="scientific">Morus notabilis</name>
    <dbReference type="NCBI Taxonomy" id="981085"/>
    <lineage>
        <taxon>Eukaryota</taxon>
        <taxon>Viridiplantae</taxon>
        <taxon>Streptophyta</taxon>
        <taxon>Embryophyta</taxon>
        <taxon>Tracheophyta</taxon>
        <taxon>Spermatophyta</taxon>
        <taxon>Magnoliopsida</taxon>
        <taxon>eudicotyledons</taxon>
        <taxon>Gunneridae</taxon>
        <taxon>Pentapetalae</taxon>
        <taxon>rosids</taxon>
        <taxon>fabids</taxon>
        <taxon>Rosales</taxon>
        <taxon>Moraceae</taxon>
        <taxon>Moreae</taxon>
        <taxon>Morus</taxon>
    </lineage>
</organism>
<reference evidence="2" key="1">
    <citation type="submission" date="2013-01" db="EMBL/GenBank/DDBJ databases">
        <title>Draft Genome Sequence of a Mulberry Tree, Morus notabilis C.K. Schneid.</title>
        <authorList>
            <person name="He N."/>
            <person name="Zhao S."/>
        </authorList>
    </citation>
    <scope>NUCLEOTIDE SEQUENCE</scope>
</reference>
<dbReference type="EMBL" id="KE344492">
    <property type="protein sequence ID" value="EXB63792.1"/>
    <property type="molecule type" value="Genomic_DNA"/>
</dbReference>
<gene>
    <name evidence="1" type="ORF">L484_021063</name>
</gene>
<dbReference type="Proteomes" id="UP000030645">
    <property type="component" value="Unassembled WGS sequence"/>
</dbReference>
<evidence type="ECO:0000313" key="2">
    <source>
        <dbReference type="Proteomes" id="UP000030645"/>
    </source>
</evidence>
<keyword evidence="2" id="KW-1185">Reference proteome</keyword>
<sequence length="77" mass="8859">MEARSLSISTNRTSLSIMDEAAHKSTMHSRFKHFDIGNMNRMAGRERTVRSALTPFLGKEWQAEEEDKVVPYFIPSE</sequence>
<proteinExistence type="predicted"/>